<evidence type="ECO:0000256" key="2">
    <source>
        <dbReference type="ARBA" id="ARBA00022692"/>
    </source>
</evidence>
<organism evidence="6 7">
    <name type="scientific">Flavihumibacter petaseus NBRC 106054</name>
    <dbReference type="NCBI Taxonomy" id="1220578"/>
    <lineage>
        <taxon>Bacteria</taxon>
        <taxon>Pseudomonadati</taxon>
        <taxon>Bacteroidota</taxon>
        <taxon>Chitinophagia</taxon>
        <taxon>Chitinophagales</taxon>
        <taxon>Chitinophagaceae</taxon>
        <taxon>Flavihumibacter</taxon>
    </lineage>
</organism>
<evidence type="ECO:0000256" key="1">
    <source>
        <dbReference type="ARBA" id="ARBA00004141"/>
    </source>
</evidence>
<dbReference type="PIRSF" id="PIRSF030066">
    <property type="entry name" value="UCP030066"/>
    <property type="match status" value="1"/>
</dbReference>
<evidence type="ECO:0000256" key="3">
    <source>
        <dbReference type="ARBA" id="ARBA00022989"/>
    </source>
</evidence>
<keyword evidence="3 5" id="KW-1133">Transmembrane helix</keyword>
<comment type="subcellular location">
    <subcellularLocation>
        <location evidence="1">Membrane</location>
        <topology evidence="1">Multi-pass membrane protein</topology>
    </subcellularLocation>
</comment>
<keyword evidence="7" id="KW-1185">Reference proteome</keyword>
<dbReference type="Pfam" id="PF13564">
    <property type="entry name" value="DoxX_2"/>
    <property type="match status" value="1"/>
</dbReference>
<feature type="transmembrane region" description="Helical" evidence="5">
    <location>
        <begin position="72"/>
        <end position="89"/>
    </location>
</feature>
<evidence type="ECO:0000313" key="7">
    <source>
        <dbReference type="Proteomes" id="UP000033121"/>
    </source>
</evidence>
<evidence type="ECO:0000313" key="6">
    <source>
        <dbReference type="EMBL" id="GAO41047.1"/>
    </source>
</evidence>
<dbReference type="GO" id="GO:0016020">
    <property type="term" value="C:membrane"/>
    <property type="evidence" value="ECO:0007669"/>
    <property type="project" value="UniProtKB-SubCell"/>
</dbReference>
<proteinExistence type="predicted"/>
<dbReference type="InterPro" id="IPR016944">
    <property type="entry name" value="UCP030066"/>
</dbReference>
<keyword evidence="2 5" id="KW-0812">Transmembrane</keyword>
<dbReference type="OrthoDB" id="7960583at2"/>
<feature type="transmembrane region" description="Helical" evidence="5">
    <location>
        <begin position="95"/>
        <end position="114"/>
    </location>
</feature>
<evidence type="ECO:0000256" key="4">
    <source>
        <dbReference type="ARBA" id="ARBA00023136"/>
    </source>
</evidence>
<name>A0A0E9MTG1_9BACT</name>
<feature type="transmembrane region" description="Helical" evidence="5">
    <location>
        <begin position="7"/>
        <end position="25"/>
    </location>
</feature>
<feature type="transmembrane region" description="Helical" evidence="5">
    <location>
        <begin position="45"/>
        <end position="65"/>
    </location>
</feature>
<dbReference type="STRING" id="1220578.FPE01S_01_00590"/>
<dbReference type="EMBL" id="BBWV01000001">
    <property type="protein sequence ID" value="GAO41047.1"/>
    <property type="molecule type" value="Genomic_DNA"/>
</dbReference>
<dbReference type="RefSeq" id="WP_046366982.1">
    <property type="nucleotide sequence ID" value="NZ_BBWV01000001.1"/>
</dbReference>
<keyword evidence="4 5" id="KW-0472">Membrane</keyword>
<comment type="caution">
    <text evidence="6">The sequence shown here is derived from an EMBL/GenBank/DDBJ whole genome shotgun (WGS) entry which is preliminary data.</text>
</comment>
<dbReference type="AlphaFoldDB" id="A0A0E9MTG1"/>
<accession>A0A0E9MTG1</accession>
<reference evidence="6 7" key="1">
    <citation type="submission" date="2015-04" db="EMBL/GenBank/DDBJ databases">
        <title>Whole genome shotgun sequence of Flavihumibacter petaseus NBRC 106054.</title>
        <authorList>
            <person name="Miyazawa S."/>
            <person name="Hosoyama A."/>
            <person name="Hashimoto M."/>
            <person name="Noguchi M."/>
            <person name="Tsuchikane K."/>
            <person name="Ohji S."/>
            <person name="Yamazoe A."/>
            <person name="Ichikawa N."/>
            <person name="Kimura A."/>
            <person name="Fujita N."/>
        </authorList>
    </citation>
    <scope>NUCLEOTIDE SEQUENCE [LARGE SCALE GENOMIC DNA]</scope>
    <source>
        <strain evidence="6 7">NBRC 106054</strain>
    </source>
</reference>
<dbReference type="InterPro" id="IPR032808">
    <property type="entry name" value="DoxX"/>
</dbReference>
<dbReference type="Proteomes" id="UP000033121">
    <property type="component" value="Unassembled WGS sequence"/>
</dbReference>
<gene>
    <name evidence="6" type="ORF">FPE01S_01_00590</name>
</gene>
<evidence type="ECO:0000256" key="5">
    <source>
        <dbReference type="SAM" id="Phobius"/>
    </source>
</evidence>
<evidence type="ECO:0008006" key="8">
    <source>
        <dbReference type="Google" id="ProtNLM"/>
    </source>
</evidence>
<protein>
    <recommendedName>
        <fullName evidence="8">DoxX family protein</fullName>
    </recommendedName>
</protein>
<sequence length="128" mass="14815">MKKTKIIYWIFTGLLAALMLSSGIQNFMYTQPTEELFKHLGYPEYVARFLGLAKILAGIGLLIPGYPRLKEWVYAGIFYDLLGAVYSGVSIGDPIVQWLPMLIFFAILFLSYYYHHRLLKERLQAQRT</sequence>